<feature type="chain" id="PRO_5017452242" description="Fibrinogen-like protein 1" evidence="10">
    <location>
        <begin position="24"/>
        <end position="311"/>
    </location>
</feature>
<evidence type="ECO:0000256" key="4">
    <source>
        <dbReference type="ARBA" id="ARBA00023054"/>
    </source>
</evidence>
<dbReference type="GO" id="GO:0005577">
    <property type="term" value="C:fibrinogen complex"/>
    <property type="evidence" value="ECO:0007669"/>
    <property type="project" value="TreeGrafter"/>
</dbReference>
<evidence type="ECO:0000256" key="6">
    <source>
        <dbReference type="ARBA" id="ARBA00023157"/>
    </source>
</evidence>
<dbReference type="GO" id="GO:0070527">
    <property type="term" value="P:platelet aggregation"/>
    <property type="evidence" value="ECO:0007669"/>
    <property type="project" value="TreeGrafter"/>
</dbReference>
<dbReference type="FunFam" id="3.90.215.10:FF:000001">
    <property type="entry name" value="Tenascin isoform 1"/>
    <property type="match status" value="1"/>
</dbReference>
<comment type="subunit">
    <text evidence="9">Homodimer. Interacts (via the Fibrinogen C-terminal domain) with LAG3 (via Ig-like domains 1 and 2).</text>
</comment>
<evidence type="ECO:0000256" key="7">
    <source>
        <dbReference type="ARBA" id="ARBA00039489"/>
    </source>
</evidence>
<dbReference type="RefSeq" id="XP_023686400.1">
    <property type="nucleotide sequence ID" value="XM_023830632.2"/>
</dbReference>
<keyword evidence="6" id="KW-1015">Disulfide bond</keyword>
<comment type="subcellular location">
    <subcellularLocation>
        <location evidence="1">Secreted</location>
    </subcellularLocation>
</comment>
<feature type="signal peptide" evidence="10">
    <location>
        <begin position="1"/>
        <end position="23"/>
    </location>
</feature>
<dbReference type="Pfam" id="PF00147">
    <property type="entry name" value="Fibrinogen_C"/>
    <property type="match status" value="1"/>
</dbReference>
<dbReference type="GO" id="GO:0030674">
    <property type="term" value="F:protein-macromolecule adaptor activity"/>
    <property type="evidence" value="ECO:0007669"/>
    <property type="project" value="TreeGrafter"/>
</dbReference>
<feature type="domain" description="Fibrinogen C-terminal" evidence="11">
    <location>
        <begin position="73"/>
        <end position="305"/>
    </location>
</feature>
<evidence type="ECO:0000313" key="12">
    <source>
        <dbReference type="Ensembl" id="ENSPKIP00000009137.1"/>
    </source>
</evidence>
<dbReference type="Proteomes" id="UP000261540">
    <property type="component" value="Unplaced"/>
</dbReference>
<keyword evidence="13" id="KW-1185">Reference proteome</keyword>
<keyword evidence="4" id="KW-0175">Coiled coil</keyword>
<dbReference type="AlphaFoldDB" id="A0A3B3QR50"/>
<dbReference type="GO" id="GO:0005201">
    <property type="term" value="F:extracellular matrix structural constituent"/>
    <property type="evidence" value="ECO:0007669"/>
    <property type="project" value="TreeGrafter"/>
</dbReference>
<reference evidence="12" key="1">
    <citation type="submission" date="2025-08" db="UniProtKB">
        <authorList>
            <consortium name="Ensembl"/>
        </authorList>
    </citation>
    <scope>IDENTIFICATION</scope>
</reference>
<dbReference type="GeneTree" id="ENSGT00940000164070"/>
<dbReference type="InterPro" id="IPR014716">
    <property type="entry name" value="Fibrinogen_a/b/g_C_1"/>
</dbReference>
<dbReference type="Ensembl" id="ENSPKIT00000033235.1">
    <property type="protein sequence ID" value="ENSPKIP00000009137.1"/>
    <property type="gene ID" value="ENSPKIG00000024355.1"/>
</dbReference>
<dbReference type="SMART" id="SM00186">
    <property type="entry name" value="FBG"/>
    <property type="match status" value="1"/>
</dbReference>
<evidence type="ECO:0000256" key="8">
    <source>
        <dbReference type="ARBA" id="ARBA00049639"/>
    </source>
</evidence>
<name>A0A3B3QR50_9TELE</name>
<dbReference type="KEGG" id="pki:111853590"/>
<dbReference type="OrthoDB" id="7725475at2759"/>
<proteinExistence type="predicted"/>
<dbReference type="CTD" id="2267"/>
<dbReference type="CDD" id="cd00087">
    <property type="entry name" value="FReD"/>
    <property type="match status" value="1"/>
</dbReference>
<dbReference type="NCBIfam" id="NF040941">
    <property type="entry name" value="GGGWT_bact"/>
    <property type="match status" value="1"/>
</dbReference>
<evidence type="ECO:0000256" key="5">
    <source>
        <dbReference type="ARBA" id="ARBA00023130"/>
    </source>
</evidence>
<keyword evidence="2" id="KW-0964">Secreted</keyword>
<dbReference type="GO" id="GO:0072377">
    <property type="term" value="P:blood coagulation, common pathway"/>
    <property type="evidence" value="ECO:0007669"/>
    <property type="project" value="TreeGrafter"/>
</dbReference>
<evidence type="ECO:0000256" key="1">
    <source>
        <dbReference type="ARBA" id="ARBA00004613"/>
    </source>
</evidence>
<dbReference type="InterPro" id="IPR036056">
    <property type="entry name" value="Fibrinogen-like_C"/>
</dbReference>
<evidence type="ECO:0000256" key="3">
    <source>
        <dbReference type="ARBA" id="ARBA00022729"/>
    </source>
</evidence>
<organism evidence="12 13">
    <name type="scientific">Paramormyrops kingsleyae</name>
    <dbReference type="NCBI Taxonomy" id="1676925"/>
    <lineage>
        <taxon>Eukaryota</taxon>
        <taxon>Metazoa</taxon>
        <taxon>Chordata</taxon>
        <taxon>Craniata</taxon>
        <taxon>Vertebrata</taxon>
        <taxon>Euteleostomi</taxon>
        <taxon>Actinopterygii</taxon>
        <taxon>Neopterygii</taxon>
        <taxon>Teleostei</taxon>
        <taxon>Osteoglossocephala</taxon>
        <taxon>Osteoglossomorpha</taxon>
        <taxon>Osteoglossiformes</taxon>
        <taxon>Mormyridae</taxon>
        <taxon>Paramormyrops</taxon>
    </lineage>
</organism>
<evidence type="ECO:0000259" key="11">
    <source>
        <dbReference type="PROSITE" id="PS51406"/>
    </source>
</evidence>
<dbReference type="GO" id="GO:0034116">
    <property type="term" value="P:positive regulation of heterotypic cell-cell adhesion"/>
    <property type="evidence" value="ECO:0007669"/>
    <property type="project" value="TreeGrafter"/>
</dbReference>
<dbReference type="InterPro" id="IPR037579">
    <property type="entry name" value="FIB_ANG-like"/>
</dbReference>
<dbReference type="GeneID" id="111853590"/>
<dbReference type="PANTHER" id="PTHR47221">
    <property type="entry name" value="FIBRINOGEN ALPHA CHAIN"/>
    <property type="match status" value="1"/>
</dbReference>
<keyword evidence="5" id="KW-1064">Adaptive immunity</keyword>
<protein>
    <recommendedName>
        <fullName evidence="7">Fibrinogen-like protein 1</fullName>
    </recommendedName>
</protein>
<sequence>MGISGMWTGQVLTFIFFAQSCVSAPDECLQETIRLRAQLRTLQGQVARQHILLQQLRDQGIQTSTVDKDPIVHGGPVEYIDCAQAYNDGKRQSGSYVLKPLRSSSSFNAYCDMSDGGGWTVFQRRSDGSVSFDRAWAEYKTGFGNLASHTGEFWLGNDYLHYLTSQGDYALRVNMEDFDGNQRYAVYRNFKVASETNGYQLQFGEYSGTAGDSLAGTYHPEVQWWASHQGMKFSTYDRDHDRYERNCAREDKGGWWFNRCHSVHLNGYYYQGPYSAATDNGVVWYTWHGWWYSLKSVEMKIRPMDFESDQS</sequence>
<comment type="function">
    <text evidence="8">Immune suppressive molecule that inhibits antigen-specific T-cell activation by acting as a major ligand of LAG3. Responsible for LAG3 T-cell inhibitory function. Binds LAG3 independently from MHC class II (MHC-II). Secreted by, and promotes growth of, hepatocytes.</text>
</comment>
<dbReference type="SUPFAM" id="SSF56496">
    <property type="entry name" value="Fibrinogen C-terminal domain-like"/>
    <property type="match status" value="1"/>
</dbReference>
<dbReference type="InterPro" id="IPR002181">
    <property type="entry name" value="Fibrinogen_a/b/g_C_dom"/>
</dbReference>
<dbReference type="GO" id="GO:0042730">
    <property type="term" value="P:fibrinolysis"/>
    <property type="evidence" value="ECO:0007669"/>
    <property type="project" value="TreeGrafter"/>
</dbReference>
<keyword evidence="3 10" id="KW-0732">Signal</keyword>
<evidence type="ECO:0000313" key="13">
    <source>
        <dbReference type="Proteomes" id="UP000261540"/>
    </source>
</evidence>
<dbReference type="Gene3D" id="3.90.215.10">
    <property type="entry name" value="Gamma Fibrinogen, chain A, domain 1"/>
    <property type="match status" value="1"/>
</dbReference>
<reference evidence="12" key="2">
    <citation type="submission" date="2025-09" db="UniProtKB">
        <authorList>
            <consortium name="Ensembl"/>
        </authorList>
    </citation>
    <scope>IDENTIFICATION</scope>
</reference>
<keyword evidence="5" id="KW-0391">Immunity</keyword>
<dbReference type="PROSITE" id="PS51406">
    <property type="entry name" value="FIBRINOGEN_C_2"/>
    <property type="match status" value="1"/>
</dbReference>
<evidence type="ECO:0000256" key="10">
    <source>
        <dbReference type="SAM" id="SignalP"/>
    </source>
</evidence>
<dbReference type="STRING" id="1676925.ENSPKIP00000009137"/>
<evidence type="ECO:0000256" key="9">
    <source>
        <dbReference type="ARBA" id="ARBA00049681"/>
    </source>
</evidence>
<evidence type="ECO:0000256" key="2">
    <source>
        <dbReference type="ARBA" id="ARBA00022525"/>
    </source>
</evidence>
<dbReference type="GO" id="GO:0002250">
    <property type="term" value="P:adaptive immune response"/>
    <property type="evidence" value="ECO:0007669"/>
    <property type="project" value="UniProtKB-KW"/>
</dbReference>
<dbReference type="PANTHER" id="PTHR47221:SF8">
    <property type="entry name" value="FIBRINOGEN LIKE 1A"/>
    <property type="match status" value="1"/>
</dbReference>
<accession>A0A3B3QR50</accession>